<accession>A0A0F9JY99</accession>
<dbReference type="PROSITE" id="PS00104">
    <property type="entry name" value="EPSP_SYNTHASE_1"/>
    <property type="match status" value="1"/>
</dbReference>
<dbReference type="InterPro" id="IPR013792">
    <property type="entry name" value="RNA3'P_cycl/enolpyr_Trfase_a/b"/>
</dbReference>
<keyword evidence="5" id="KW-0028">Amino-acid biosynthesis</keyword>
<keyword evidence="4" id="KW-0963">Cytoplasm</keyword>
<dbReference type="GO" id="GO:0003866">
    <property type="term" value="F:3-phosphoshikimate 1-carboxyvinyltransferase activity"/>
    <property type="evidence" value="ECO:0007669"/>
    <property type="project" value="UniProtKB-EC"/>
</dbReference>
<comment type="pathway">
    <text evidence="1">Metabolic intermediate biosynthesis; chorismate biosynthesis; chorismate from D-erythrose 4-phosphate and phosphoenolpyruvate: step 6/7.</text>
</comment>
<comment type="catalytic activity">
    <reaction evidence="8">
        <text>3-phosphoshikimate + phosphoenolpyruvate = 5-O-(1-carboxyvinyl)-3-phosphoshikimate + phosphate</text>
        <dbReference type="Rhea" id="RHEA:21256"/>
        <dbReference type="ChEBI" id="CHEBI:43474"/>
        <dbReference type="ChEBI" id="CHEBI:57701"/>
        <dbReference type="ChEBI" id="CHEBI:58702"/>
        <dbReference type="ChEBI" id="CHEBI:145989"/>
        <dbReference type="EC" id="2.5.1.19"/>
    </reaction>
    <physiologicalReaction direction="left-to-right" evidence="8">
        <dbReference type="Rhea" id="RHEA:21257"/>
    </physiologicalReaction>
</comment>
<dbReference type="CDD" id="cd01556">
    <property type="entry name" value="EPSP_synthase"/>
    <property type="match status" value="1"/>
</dbReference>
<keyword evidence="6" id="KW-0808">Transferase</keyword>
<dbReference type="HAMAP" id="MF_00210">
    <property type="entry name" value="EPSP_synth"/>
    <property type="match status" value="1"/>
</dbReference>
<comment type="caution">
    <text evidence="10">The sequence shown here is derived from an EMBL/GenBank/DDBJ whole genome shotgun (WGS) entry which is preliminary data.</text>
</comment>
<proteinExistence type="inferred from homology"/>
<dbReference type="UniPathway" id="UPA00053">
    <property type="reaction ID" value="UER00089"/>
</dbReference>
<dbReference type="EC" id="2.5.1.19" evidence="3"/>
<dbReference type="InterPro" id="IPR001986">
    <property type="entry name" value="Enolpyruvate_Tfrase_dom"/>
</dbReference>
<evidence type="ECO:0000256" key="4">
    <source>
        <dbReference type="ARBA" id="ARBA00022490"/>
    </source>
</evidence>
<gene>
    <name evidence="10" type="ORF">LCGC14_1471260</name>
</gene>
<dbReference type="InterPro" id="IPR036968">
    <property type="entry name" value="Enolpyruvate_Tfrase_sf"/>
</dbReference>
<comment type="similarity">
    <text evidence="2">Belongs to the EPSP synthase family.</text>
</comment>
<dbReference type="PANTHER" id="PTHR21090">
    <property type="entry name" value="AROM/DEHYDROQUINATE SYNTHASE"/>
    <property type="match status" value="1"/>
</dbReference>
<evidence type="ECO:0000256" key="8">
    <source>
        <dbReference type="ARBA" id="ARBA00044633"/>
    </source>
</evidence>
<dbReference type="Gene3D" id="3.65.10.10">
    <property type="entry name" value="Enolpyruvate transferase domain"/>
    <property type="match status" value="2"/>
</dbReference>
<evidence type="ECO:0000313" key="10">
    <source>
        <dbReference type="EMBL" id="KKM67421.1"/>
    </source>
</evidence>
<sequence length="425" mass="44950">MELEISPAKSINGVLEMPGDKSISHRALIFGSLCEGRVEVKNFLEAGDCLSTLESLRKLGVAIERKGSDAVVCGVGKYGFKQPSEAIDVKNSGTTMRILPGLLAAQPYETTLVGDSSLSKRPMNRVIEPLTKMGAKIESREGGLAPLKIIGGELKGIDYTSPVASAQVKSALLLAGLYADGRTTVHEKYQSRDHTERMLKYLGADIGINGTSYTIEGNSQLAAKPIIVPGDISSAAFFIVAALLLDSDLTIKNVGVNKTRTGVLEVLKKAGANIELHEETLNNNEPVADLHIQNSKLAPITITAEDVPLVVDEIPILAVAATQIDGTSVISGAEELRVKETDRLEAISSQLKFMGANIEEKKDGLIIKGPTKLSGATLDSGGDHRMAMSLAIAALVAEGQTVIKGAESIDISLPGFKDLLQTVAS</sequence>
<dbReference type="PROSITE" id="PS00885">
    <property type="entry name" value="EPSP_SYNTHASE_2"/>
    <property type="match status" value="1"/>
</dbReference>
<dbReference type="GO" id="GO:0009073">
    <property type="term" value="P:aromatic amino acid family biosynthetic process"/>
    <property type="evidence" value="ECO:0007669"/>
    <property type="project" value="UniProtKB-KW"/>
</dbReference>
<evidence type="ECO:0000256" key="5">
    <source>
        <dbReference type="ARBA" id="ARBA00022605"/>
    </source>
</evidence>
<dbReference type="InterPro" id="IPR023193">
    <property type="entry name" value="EPSP_synthase_CS"/>
</dbReference>
<dbReference type="FunFam" id="3.65.10.10:FF:000005">
    <property type="entry name" value="3-phosphoshikimate 1-carboxyvinyltransferase"/>
    <property type="match status" value="1"/>
</dbReference>
<evidence type="ECO:0000259" key="9">
    <source>
        <dbReference type="Pfam" id="PF00275"/>
    </source>
</evidence>
<dbReference type="EMBL" id="LAZR01010351">
    <property type="protein sequence ID" value="KKM67421.1"/>
    <property type="molecule type" value="Genomic_DNA"/>
</dbReference>
<evidence type="ECO:0000256" key="7">
    <source>
        <dbReference type="ARBA" id="ARBA00023141"/>
    </source>
</evidence>
<protein>
    <recommendedName>
        <fullName evidence="3">3-phosphoshikimate 1-carboxyvinyltransferase</fullName>
        <ecNumber evidence="3">2.5.1.19</ecNumber>
    </recommendedName>
</protein>
<evidence type="ECO:0000256" key="1">
    <source>
        <dbReference type="ARBA" id="ARBA00004811"/>
    </source>
</evidence>
<reference evidence="10" key="1">
    <citation type="journal article" date="2015" name="Nature">
        <title>Complex archaea that bridge the gap between prokaryotes and eukaryotes.</title>
        <authorList>
            <person name="Spang A."/>
            <person name="Saw J.H."/>
            <person name="Jorgensen S.L."/>
            <person name="Zaremba-Niedzwiedzka K."/>
            <person name="Martijn J."/>
            <person name="Lind A.E."/>
            <person name="van Eijk R."/>
            <person name="Schleper C."/>
            <person name="Guy L."/>
            <person name="Ettema T.J."/>
        </authorList>
    </citation>
    <scope>NUCLEOTIDE SEQUENCE</scope>
</reference>
<dbReference type="AlphaFoldDB" id="A0A0F9JY99"/>
<name>A0A0F9JY99_9ZZZZ</name>
<dbReference type="GO" id="GO:0008652">
    <property type="term" value="P:amino acid biosynthetic process"/>
    <property type="evidence" value="ECO:0007669"/>
    <property type="project" value="UniProtKB-KW"/>
</dbReference>
<dbReference type="PANTHER" id="PTHR21090:SF5">
    <property type="entry name" value="PENTAFUNCTIONAL AROM POLYPEPTIDE"/>
    <property type="match status" value="1"/>
</dbReference>
<feature type="domain" description="Enolpyruvate transferase" evidence="9">
    <location>
        <begin position="7"/>
        <end position="419"/>
    </location>
</feature>
<dbReference type="SUPFAM" id="SSF55205">
    <property type="entry name" value="EPT/RTPC-like"/>
    <property type="match status" value="1"/>
</dbReference>
<evidence type="ECO:0000256" key="6">
    <source>
        <dbReference type="ARBA" id="ARBA00022679"/>
    </source>
</evidence>
<dbReference type="NCBIfam" id="TIGR01356">
    <property type="entry name" value="aroA"/>
    <property type="match status" value="1"/>
</dbReference>
<organism evidence="10">
    <name type="scientific">marine sediment metagenome</name>
    <dbReference type="NCBI Taxonomy" id="412755"/>
    <lineage>
        <taxon>unclassified sequences</taxon>
        <taxon>metagenomes</taxon>
        <taxon>ecological metagenomes</taxon>
    </lineage>
</organism>
<evidence type="ECO:0000256" key="3">
    <source>
        <dbReference type="ARBA" id="ARBA00012450"/>
    </source>
</evidence>
<dbReference type="PIRSF" id="PIRSF000505">
    <property type="entry name" value="EPSPS"/>
    <property type="match status" value="1"/>
</dbReference>
<dbReference type="GO" id="GO:0009423">
    <property type="term" value="P:chorismate biosynthetic process"/>
    <property type="evidence" value="ECO:0007669"/>
    <property type="project" value="UniProtKB-UniPathway"/>
</dbReference>
<dbReference type="Pfam" id="PF00275">
    <property type="entry name" value="EPSP_synthase"/>
    <property type="match status" value="1"/>
</dbReference>
<dbReference type="InterPro" id="IPR006264">
    <property type="entry name" value="EPSP_synthase"/>
</dbReference>
<keyword evidence="7" id="KW-0057">Aromatic amino acid biosynthesis</keyword>
<evidence type="ECO:0000256" key="2">
    <source>
        <dbReference type="ARBA" id="ARBA00009948"/>
    </source>
</evidence>